<comment type="subcellular location">
    <subcellularLocation>
        <location evidence="1">Nucleus</location>
    </subcellularLocation>
</comment>
<evidence type="ECO:0000256" key="4">
    <source>
        <dbReference type="SAM" id="MobiDB-lite"/>
    </source>
</evidence>
<dbReference type="PANTHER" id="PTHR10276:SF3">
    <property type="entry name" value="CORE-BINDING FACTOR SUBUNIT BETA"/>
    <property type="match status" value="1"/>
</dbReference>
<evidence type="ECO:0000313" key="6">
    <source>
        <dbReference type="Proteomes" id="UP001152320"/>
    </source>
</evidence>
<feature type="compositionally biased region" description="Basic and acidic residues" evidence="4">
    <location>
        <begin position="160"/>
        <end position="181"/>
    </location>
</feature>
<comment type="caution">
    <text evidence="5">The sequence shown here is derived from an EMBL/GenBank/DDBJ whole genome shotgun (WGS) entry which is preliminary data.</text>
</comment>
<dbReference type="GO" id="GO:0016513">
    <property type="term" value="C:core-binding factor complex"/>
    <property type="evidence" value="ECO:0007669"/>
    <property type="project" value="TreeGrafter"/>
</dbReference>
<accession>A0A9Q1HAV8</accession>
<gene>
    <name evidence="5" type="ORF">HOLleu_13466</name>
</gene>
<evidence type="ECO:0000256" key="3">
    <source>
        <dbReference type="ARBA" id="ARBA00025734"/>
    </source>
</evidence>
<keyword evidence="6" id="KW-1185">Reference proteome</keyword>
<dbReference type="Proteomes" id="UP001152320">
    <property type="component" value="Chromosome 5"/>
</dbReference>
<dbReference type="EMBL" id="JAIZAY010000005">
    <property type="protein sequence ID" value="KAJ8042417.1"/>
    <property type="molecule type" value="Genomic_DNA"/>
</dbReference>
<evidence type="ECO:0000313" key="5">
    <source>
        <dbReference type="EMBL" id="KAJ8042417.1"/>
    </source>
</evidence>
<name>A0A9Q1HAV8_HOLLE</name>
<keyword evidence="2" id="KW-0539">Nucleus</keyword>
<organism evidence="5 6">
    <name type="scientific">Holothuria leucospilota</name>
    <name type="common">Black long sea cucumber</name>
    <name type="synonym">Mertensiothuria leucospilota</name>
    <dbReference type="NCBI Taxonomy" id="206669"/>
    <lineage>
        <taxon>Eukaryota</taxon>
        <taxon>Metazoa</taxon>
        <taxon>Echinodermata</taxon>
        <taxon>Eleutherozoa</taxon>
        <taxon>Echinozoa</taxon>
        <taxon>Holothuroidea</taxon>
        <taxon>Aspidochirotacea</taxon>
        <taxon>Aspidochirotida</taxon>
        <taxon>Holothuriidae</taxon>
        <taxon>Holothuria</taxon>
    </lineage>
</organism>
<feature type="region of interest" description="Disordered" evidence="4">
    <location>
        <begin position="160"/>
        <end position="198"/>
    </location>
</feature>
<dbReference type="PANTHER" id="PTHR10276">
    <property type="entry name" value="CORE-BINDING FACTOR, BETA SUBUNIT"/>
    <property type="match status" value="1"/>
</dbReference>
<dbReference type="AlphaFoldDB" id="A0A9Q1HAV8"/>
<sequence>MPRVVPDQRTKFENDELFRKLSRESEIRYTGYRDRSLEERQVRFQASCREGHADIAFVATGTNLPLSFLSNAWSENKSIKSPTREFVDFEREVGKVHLKSQFIMNGVCVTWRGWVDLQRLDGIGYMEYDEERAMVEDVIRKEALDEQSRRLREFEDRQRRHREELERAAEAEMEARRRVGRPDTLPCSSGAPTVSKAC</sequence>
<dbReference type="Gene3D" id="2.40.250.10">
    <property type="entry name" value="Core binding factor, beta subunit"/>
    <property type="match status" value="1"/>
</dbReference>
<dbReference type="GO" id="GO:0043565">
    <property type="term" value="F:sequence-specific DNA binding"/>
    <property type="evidence" value="ECO:0007669"/>
    <property type="project" value="TreeGrafter"/>
</dbReference>
<protein>
    <submittedName>
        <fullName evidence="5">Core-binding factor subunit beta</fullName>
    </submittedName>
</protein>
<dbReference type="OrthoDB" id="10026505at2759"/>
<comment type="similarity">
    <text evidence="3">Belongs to the CBF-beta family.</text>
</comment>
<evidence type="ECO:0000256" key="2">
    <source>
        <dbReference type="ARBA" id="ARBA00023242"/>
    </source>
</evidence>
<dbReference type="SUPFAM" id="SSF50723">
    <property type="entry name" value="Core binding factor beta, CBF"/>
    <property type="match status" value="1"/>
</dbReference>
<dbReference type="Pfam" id="PF02312">
    <property type="entry name" value="CBF_beta"/>
    <property type="match status" value="1"/>
</dbReference>
<dbReference type="GO" id="GO:0003713">
    <property type="term" value="F:transcription coactivator activity"/>
    <property type="evidence" value="ECO:0007669"/>
    <property type="project" value="InterPro"/>
</dbReference>
<evidence type="ECO:0000256" key="1">
    <source>
        <dbReference type="ARBA" id="ARBA00004123"/>
    </source>
</evidence>
<dbReference type="FunFam" id="2.40.250.10:FF:000001">
    <property type="entry name" value="Core-binding factor subunit beta"/>
    <property type="match status" value="1"/>
</dbReference>
<reference evidence="5" key="1">
    <citation type="submission" date="2021-10" db="EMBL/GenBank/DDBJ databases">
        <title>Tropical sea cucumber genome reveals ecological adaptation and Cuvierian tubules defense mechanism.</title>
        <authorList>
            <person name="Chen T."/>
        </authorList>
    </citation>
    <scope>NUCLEOTIDE SEQUENCE</scope>
    <source>
        <strain evidence="5">Nanhai2018</strain>
        <tissue evidence="5">Muscle</tissue>
    </source>
</reference>
<dbReference type="InterPro" id="IPR036552">
    <property type="entry name" value="CBF_bsu_sf"/>
</dbReference>
<dbReference type="InterPro" id="IPR003417">
    <property type="entry name" value="CBF_beta"/>
</dbReference>
<dbReference type="GO" id="GO:0006357">
    <property type="term" value="P:regulation of transcription by RNA polymerase II"/>
    <property type="evidence" value="ECO:0007669"/>
    <property type="project" value="TreeGrafter"/>
</dbReference>
<proteinExistence type="inferred from homology"/>